<evidence type="ECO:0000313" key="4">
    <source>
        <dbReference type="Proteomes" id="UP000717585"/>
    </source>
</evidence>
<evidence type="ECO:0000256" key="1">
    <source>
        <dbReference type="SAM" id="Coils"/>
    </source>
</evidence>
<dbReference type="GO" id="GO:0005737">
    <property type="term" value="C:cytoplasm"/>
    <property type="evidence" value="ECO:0007669"/>
    <property type="project" value="TreeGrafter"/>
</dbReference>
<feature type="coiled-coil region" evidence="1">
    <location>
        <begin position="512"/>
        <end position="562"/>
    </location>
</feature>
<keyword evidence="4" id="KW-1185">Reference proteome</keyword>
<dbReference type="SUPFAM" id="SSF51735">
    <property type="entry name" value="NAD(P)-binding Rossmann-fold domains"/>
    <property type="match status" value="1"/>
</dbReference>
<keyword evidence="3" id="KW-0808">Transferase</keyword>
<reference evidence="3" key="1">
    <citation type="submission" date="2021-05" db="EMBL/GenBank/DDBJ databases">
        <title>A free-living protist that lacks canonical eukaryotic 1 DNA replication and segregation systems.</title>
        <authorList>
            <person name="Salas-Leiva D.E."/>
            <person name="Tromer E.C."/>
            <person name="Curtis B.A."/>
            <person name="Jerlstrom-Hultqvist J."/>
            <person name="Kolisko M."/>
            <person name="Yi Z."/>
            <person name="Salas-Leiva J.S."/>
            <person name="Gallot-Lavallee L."/>
            <person name="Kops G.J.P.L."/>
            <person name="Archibald J.M."/>
            <person name="Simpson A.G.B."/>
            <person name="Roger A.J."/>
        </authorList>
    </citation>
    <scope>NUCLEOTIDE SEQUENCE</scope>
    <source>
        <strain evidence="3">BICM</strain>
    </source>
</reference>
<dbReference type="InterPro" id="IPR051783">
    <property type="entry name" value="NAD(P)-dependent_oxidoreduct"/>
</dbReference>
<dbReference type="InterPro" id="IPR036291">
    <property type="entry name" value="NAD(P)-bd_dom_sf"/>
</dbReference>
<dbReference type="InterPro" id="IPR007858">
    <property type="entry name" value="Dpy-30_motif"/>
</dbReference>
<dbReference type="EMBL" id="JAHDYR010000014">
    <property type="protein sequence ID" value="KAG9394606.1"/>
    <property type="molecule type" value="Genomic_DNA"/>
</dbReference>
<protein>
    <submittedName>
        <fullName evidence="3">Adenylate kinase</fullName>
    </submittedName>
</protein>
<dbReference type="InterPro" id="IPR047499">
    <property type="entry name" value="DD_AK7"/>
</dbReference>
<dbReference type="PANTHER" id="PTHR48079">
    <property type="entry name" value="PROTEIN YEEZ"/>
    <property type="match status" value="1"/>
</dbReference>
<evidence type="ECO:0000256" key="2">
    <source>
        <dbReference type="SAM" id="MobiDB-lite"/>
    </source>
</evidence>
<keyword evidence="3" id="KW-0418">Kinase</keyword>
<dbReference type="OrthoDB" id="10262413at2759"/>
<feature type="compositionally biased region" description="Acidic residues" evidence="2">
    <location>
        <begin position="426"/>
        <end position="453"/>
    </location>
</feature>
<dbReference type="Pfam" id="PF05186">
    <property type="entry name" value="Dpy-30"/>
    <property type="match status" value="1"/>
</dbReference>
<dbReference type="Proteomes" id="UP000717585">
    <property type="component" value="Unassembled WGS sequence"/>
</dbReference>
<keyword evidence="1" id="KW-0175">Coiled coil</keyword>
<sequence>MTRVFVSHVDTLAGRNVAKMFRKRGVDVIGSLLSPQNLHIPFVKTLVRYSEDDEFLNTLRSCSTIVYDFQVPSEAAFIATALSKDELGEDEEPRQFIALSSVLTWARTELEEEEEEDDEGAVHTTRVPLDAGMYADRRPHPRHRDTLSAERIVARKLRNSEALTGFFLVCGVLYGGGEDALAVLVSEALDGHPVPVFGKPDRVVPTVYVEDVAKAVVFLSDNQPDDMYTMMVDEKLPTAQELATAIAEAFSVSPSTEIVPEDRFLLRTDIDSLLLDLPVSRGVVDADDEEETELANRCADGIVQHMRDTVVPEFQLRHHLSPMMVVLHGPEGSVDAIGRWVAEQHQLLLLDSTNVLSTCSAMDTPLAQTSPTDLTLALRHILTNDRTVLTKGVVLMNVLDEGMLGTVVGATDVEYSPEPDPVSVAETEEGEKEEDEEPEDEPEPEEEEEDEEDKPAPPPPVTVPIPTHLIASAQDAFTEAVEAMDVPLLVPGSSWVRQVARFIGPRRNPRAIVQLQEEVAAARQKAVDVANAAKLAMEEEKAALEEEMKKKVQDKAKELAEAKQPRKELTPYLAETVYPTLNAAFLDIGAIRPENPIDYLADMILRKVKIT</sequence>
<dbReference type="Gene3D" id="1.20.890.10">
    <property type="entry name" value="cAMP-dependent protein kinase regulatory subunit, dimerization-anchoring domain"/>
    <property type="match status" value="1"/>
</dbReference>
<evidence type="ECO:0000313" key="3">
    <source>
        <dbReference type="EMBL" id="KAG9394606.1"/>
    </source>
</evidence>
<feature type="region of interest" description="Disordered" evidence="2">
    <location>
        <begin position="412"/>
        <end position="465"/>
    </location>
</feature>
<dbReference type="PANTHER" id="PTHR48079:SF6">
    <property type="entry name" value="NAD(P)-BINDING DOMAIN-CONTAINING PROTEIN-RELATED"/>
    <property type="match status" value="1"/>
</dbReference>
<accession>A0A8J6AU05</accession>
<dbReference type="Gene3D" id="3.40.50.720">
    <property type="entry name" value="NAD(P)-binding Rossmann-like Domain"/>
    <property type="match status" value="1"/>
</dbReference>
<organism evidence="3 4">
    <name type="scientific">Carpediemonas membranifera</name>
    <dbReference type="NCBI Taxonomy" id="201153"/>
    <lineage>
        <taxon>Eukaryota</taxon>
        <taxon>Metamonada</taxon>
        <taxon>Carpediemonas-like organisms</taxon>
        <taxon>Carpediemonas</taxon>
    </lineage>
</organism>
<dbReference type="GO" id="GO:0004029">
    <property type="term" value="F:aldehyde dehydrogenase (NAD+) activity"/>
    <property type="evidence" value="ECO:0007669"/>
    <property type="project" value="TreeGrafter"/>
</dbReference>
<gene>
    <name evidence="3" type="ORF">J8273_3860</name>
</gene>
<comment type="caution">
    <text evidence="3">The sequence shown here is derived from an EMBL/GenBank/DDBJ whole genome shotgun (WGS) entry which is preliminary data.</text>
</comment>
<dbReference type="CDD" id="cd22967">
    <property type="entry name" value="DD_AK7"/>
    <property type="match status" value="1"/>
</dbReference>
<dbReference type="AlphaFoldDB" id="A0A8J6AU05"/>
<proteinExistence type="predicted"/>
<name>A0A8J6AU05_9EUKA</name>
<dbReference type="GO" id="GO:0016301">
    <property type="term" value="F:kinase activity"/>
    <property type="evidence" value="ECO:0007669"/>
    <property type="project" value="UniProtKB-KW"/>
</dbReference>